<comment type="subcellular location">
    <subcellularLocation>
        <location evidence="2">Cell inner membrane</location>
        <topology evidence="2">Multi-pass membrane protein</topology>
    </subcellularLocation>
</comment>
<dbReference type="GO" id="GO:0005886">
    <property type="term" value="C:plasma membrane"/>
    <property type="evidence" value="ECO:0007669"/>
    <property type="project" value="UniProtKB-SubCell"/>
</dbReference>
<feature type="domain" description="PAS" evidence="11">
    <location>
        <begin position="156"/>
        <end position="203"/>
    </location>
</feature>
<name>A0AAQ1JNG8_9GAMM</name>
<dbReference type="NCBIfam" id="TIGR00229">
    <property type="entry name" value="sensory_box"/>
    <property type="match status" value="1"/>
</dbReference>
<keyword evidence="8" id="KW-0547">Nucleotide-binding</keyword>
<comment type="cofactor">
    <cofactor evidence="1">
        <name>Mg(2+)</name>
        <dbReference type="ChEBI" id="CHEBI:18420"/>
    </cofactor>
</comment>
<dbReference type="InterPro" id="IPR000014">
    <property type="entry name" value="PAS"/>
</dbReference>
<evidence type="ECO:0000313" key="15">
    <source>
        <dbReference type="Proteomes" id="UP000243518"/>
    </source>
</evidence>
<keyword evidence="3" id="KW-1003">Cell membrane</keyword>
<evidence type="ECO:0000256" key="6">
    <source>
        <dbReference type="ARBA" id="ARBA00022692"/>
    </source>
</evidence>
<dbReference type="SMART" id="SM00267">
    <property type="entry name" value="GGDEF"/>
    <property type="match status" value="1"/>
</dbReference>
<evidence type="ECO:0000259" key="13">
    <source>
        <dbReference type="PROSITE" id="PS50887"/>
    </source>
</evidence>
<dbReference type="Pfam" id="PF00990">
    <property type="entry name" value="GGDEF"/>
    <property type="match status" value="1"/>
</dbReference>
<keyword evidence="9" id="KW-1133">Transmembrane helix</keyword>
<evidence type="ECO:0000256" key="1">
    <source>
        <dbReference type="ARBA" id="ARBA00001946"/>
    </source>
</evidence>
<dbReference type="InterPro" id="IPR043128">
    <property type="entry name" value="Rev_trsase/Diguanyl_cyclase"/>
</dbReference>
<dbReference type="AlphaFoldDB" id="A0AAQ1JNG8"/>
<dbReference type="Proteomes" id="UP000243518">
    <property type="component" value="Unassembled WGS sequence"/>
</dbReference>
<dbReference type="SUPFAM" id="SSF55073">
    <property type="entry name" value="Nucleotide cyclase"/>
    <property type="match status" value="1"/>
</dbReference>
<dbReference type="Gene3D" id="2.10.70.100">
    <property type="match status" value="1"/>
</dbReference>
<evidence type="ECO:0000259" key="12">
    <source>
        <dbReference type="PROSITE" id="PS50113"/>
    </source>
</evidence>
<keyword evidence="5" id="KW-0808">Transferase</keyword>
<dbReference type="Gene3D" id="3.30.70.270">
    <property type="match status" value="1"/>
</dbReference>
<dbReference type="NCBIfam" id="TIGR00254">
    <property type="entry name" value="GGDEF"/>
    <property type="match status" value="1"/>
</dbReference>
<dbReference type="CDD" id="cd00130">
    <property type="entry name" value="PAS"/>
    <property type="match status" value="1"/>
</dbReference>
<evidence type="ECO:0000256" key="7">
    <source>
        <dbReference type="ARBA" id="ARBA00022737"/>
    </source>
</evidence>
<dbReference type="InterPro" id="IPR001610">
    <property type="entry name" value="PAC"/>
</dbReference>
<sequence length="437" mass="49595">MLLLLVTLATIVLLTGAALWQQQRRATTFRRLLELSPNGLLILDRRQRVRWHNPAAALLLDPAEQTDPTGQPITRWLPMLDTLPAPMQRMETLLRRGDQQTQQDLTRLPDIGRQRILLLHPTAEQQAGSEAMERFKRSQYFARIGTWDWDIGTDRLYWSEAIYGMFGYQPGDVTPSYSLFCDSVHPDDRELVKIGEQRCIDTGENHDEEYRVIWPDGSVHWVRETGNVVQNEQGQPVKMMGVVRDITEEKRSVRELEQRAHQDPLTGLPNRLMLEQRLVEALARARARQTRLALVFIDLNQFKAINDQLGHASGDEVLLTVAQRLRSAVRSSDMVARLGGDEFVVLLEELSRSSRVTDEAHQISEKLFASLAPVITLQGRDYRIGASLGVALFPDHAATMDKLIHAAHLAMYSAKRSGNNQYRLGEDLNTHAHTLAP</sequence>
<dbReference type="EMBL" id="FNVE01000001">
    <property type="protein sequence ID" value="SEF50220.1"/>
    <property type="molecule type" value="Genomic_DNA"/>
</dbReference>
<keyword evidence="6" id="KW-0812">Transmembrane</keyword>
<dbReference type="PROSITE" id="PS50112">
    <property type="entry name" value="PAS"/>
    <property type="match status" value="1"/>
</dbReference>
<feature type="domain" description="PAC" evidence="12">
    <location>
        <begin position="206"/>
        <end position="258"/>
    </location>
</feature>
<dbReference type="RefSeq" id="WP_160003118.1">
    <property type="nucleotide sequence ID" value="NZ_FNVE01000001.1"/>
</dbReference>
<dbReference type="Gene3D" id="3.30.450.20">
    <property type="entry name" value="PAS domain"/>
    <property type="match status" value="2"/>
</dbReference>
<keyword evidence="15" id="KW-1185">Reference proteome</keyword>
<dbReference type="InterPro" id="IPR035965">
    <property type="entry name" value="PAS-like_dom_sf"/>
</dbReference>
<dbReference type="FunFam" id="3.30.70.270:FF:000001">
    <property type="entry name" value="Diguanylate cyclase domain protein"/>
    <property type="match status" value="1"/>
</dbReference>
<feature type="domain" description="GGDEF" evidence="13">
    <location>
        <begin position="290"/>
        <end position="427"/>
    </location>
</feature>
<protein>
    <submittedName>
        <fullName evidence="14">PAS domain S-box-containing protein/diguanylate cyclase (GGDEF) domain-containing protein</fullName>
    </submittedName>
</protein>
<evidence type="ECO:0000256" key="10">
    <source>
        <dbReference type="ARBA" id="ARBA00023136"/>
    </source>
</evidence>
<dbReference type="SUPFAM" id="SSF55785">
    <property type="entry name" value="PYP-like sensor domain (PAS domain)"/>
    <property type="match status" value="2"/>
</dbReference>
<dbReference type="InterPro" id="IPR029787">
    <property type="entry name" value="Nucleotide_cyclase"/>
</dbReference>
<organism evidence="14 15">
    <name type="scientific">Halopseudomonas aestusnigri</name>
    <dbReference type="NCBI Taxonomy" id="857252"/>
    <lineage>
        <taxon>Bacteria</taxon>
        <taxon>Pseudomonadati</taxon>
        <taxon>Pseudomonadota</taxon>
        <taxon>Gammaproteobacteria</taxon>
        <taxon>Pseudomonadales</taxon>
        <taxon>Pseudomonadaceae</taxon>
        <taxon>Halopseudomonas</taxon>
    </lineage>
</organism>
<dbReference type="GO" id="GO:0000166">
    <property type="term" value="F:nucleotide binding"/>
    <property type="evidence" value="ECO:0007669"/>
    <property type="project" value="UniProtKB-KW"/>
</dbReference>
<evidence type="ECO:0000256" key="9">
    <source>
        <dbReference type="ARBA" id="ARBA00022989"/>
    </source>
</evidence>
<accession>A0AAQ1JNG8</accession>
<keyword evidence="10" id="KW-0472">Membrane</keyword>
<gene>
    <name evidence="14" type="ORF">SAMN05216586_101205</name>
</gene>
<dbReference type="InterPro" id="IPR000700">
    <property type="entry name" value="PAS-assoc_C"/>
</dbReference>
<dbReference type="SMART" id="SM00086">
    <property type="entry name" value="PAC"/>
    <property type="match status" value="1"/>
</dbReference>
<keyword evidence="7" id="KW-0677">Repeat</keyword>
<dbReference type="FunFam" id="2.10.70.100:FF:000001">
    <property type="entry name" value="Sensory transduction histidine kinase"/>
    <property type="match status" value="1"/>
</dbReference>
<evidence type="ECO:0000256" key="2">
    <source>
        <dbReference type="ARBA" id="ARBA00004429"/>
    </source>
</evidence>
<evidence type="ECO:0000256" key="8">
    <source>
        <dbReference type="ARBA" id="ARBA00022741"/>
    </source>
</evidence>
<dbReference type="GO" id="GO:0016740">
    <property type="term" value="F:transferase activity"/>
    <property type="evidence" value="ECO:0007669"/>
    <property type="project" value="UniProtKB-KW"/>
</dbReference>
<dbReference type="PANTHER" id="PTHR44757:SF2">
    <property type="entry name" value="BIOFILM ARCHITECTURE MAINTENANCE PROTEIN MBAA"/>
    <property type="match status" value="1"/>
</dbReference>
<evidence type="ECO:0000259" key="11">
    <source>
        <dbReference type="PROSITE" id="PS50112"/>
    </source>
</evidence>
<dbReference type="InterPro" id="IPR013655">
    <property type="entry name" value="PAS_fold_3"/>
</dbReference>
<evidence type="ECO:0000256" key="3">
    <source>
        <dbReference type="ARBA" id="ARBA00022475"/>
    </source>
</evidence>
<dbReference type="Pfam" id="PF13188">
    <property type="entry name" value="PAS_8"/>
    <property type="match status" value="1"/>
</dbReference>
<evidence type="ECO:0000256" key="5">
    <source>
        <dbReference type="ARBA" id="ARBA00022679"/>
    </source>
</evidence>
<dbReference type="SMART" id="SM00091">
    <property type="entry name" value="PAS"/>
    <property type="match status" value="2"/>
</dbReference>
<dbReference type="CDD" id="cd01949">
    <property type="entry name" value="GGDEF"/>
    <property type="match status" value="1"/>
</dbReference>
<dbReference type="PROSITE" id="PS50113">
    <property type="entry name" value="PAC"/>
    <property type="match status" value="1"/>
</dbReference>
<dbReference type="PROSITE" id="PS50887">
    <property type="entry name" value="GGDEF"/>
    <property type="match status" value="1"/>
</dbReference>
<reference evidence="14 15" key="1">
    <citation type="submission" date="2016-10" db="EMBL/GenBank/DDBJ databases">
        <authorList>
            <person name="Varghese N."/>
            <person name="Submissions S."/>
        </authorList>
    </citation>
    <scope>NUCLEOTIDE SEQUENCE [LARGE SCALE GENOMIC DNA]</scope>
    <source>
        <strain evidence="14 15">CECT 8317</strain>
    </source>
</reference>
<evidence type="ECO:0000256" key="4">
    <source>
        <dbReference type="ARBA" id="ARBA00022519"/>
    </source>
</evidence>
<dbReference type="InterPro" id="IPR000160">
    <property type="entry name" value="GGDEF_dom"/>
</dbReference>
<comment type="caution">
    <text evidence="14">The sequence shown here is derived from an EMBL/GenBank/DDBJ whole genome shotgun (WGS) entry which is preliminary data.</text>
</comment>
<proteinExistence type="predicted"/>
<dbReference type="InterPro" id="IPR052155">
    <property type="entry name" value="Biofilm_reg_signaling"/>
</dbReference>
<dbReference type="Pfam" id="PF08447">
    <property type="entry name" value="PAS_3"/>
    <property type="match status" value="1"/>
</dbReference>
<keyword evidence="4" id="KW-0997">Cell inner membrane</keyword>
<evidence type="ECO:0000313" key="14">
    <source>
        <dbReference type="EMBL" id="SEF50220.1"/>
    </source>
</evidence>
<dbReference type="PANTHER" id="PTHR44757">
    <property type="entry name" value="DIGUANYLATE CYCLASE DGCP"/>
    <property type="match status" value="1"/>
</dbReference>